<gene>
    <name evidence="3" type="ORF">NCTC8129_01561</name>
</gene>
<dbReference type="EMBL" id="UGIF01000002">
    <property type="protein sequence ID" value="STP29365.1"/>
    <property type="molecule type" value="Genomic_DNA"/>
</dbReference>
<protein>
    <submittedName>
        <fullName evidence="3">Bacterial Ig-like domain (Group 3)</fullName>
    </submittedName>
</protein>
<evidence type="ECO:0000313" key="4">
    <source>
        <dbReference type="Proteomes" id="UP000254070"/>
    </source>
</evidence>
<organism evidence="3 4">
    <name type="scientific">Enterococcus durans</name>
    <dbReference type="NCBI Taxonomy" id="53345"/>
    <lineage>
        <taxon>Bacteria</taxon>
        <taxon>Bacillati</taxon>
        <taxon>Bacillota</taxon>
        <taxon>Bacilli</taxon>
        <taxon>Lactobacillales</taxon>
        <taxon>Enterococcaceae</taxon>
        <taxon>Enterococcus</taxon>
    </lineage>
</organism>
<dbReference type="Pfam" id="PF16403">
    <property type="entry name" value="Bact_surface_Ig-like"/>
    <property type="match status" value="1"/>
</dbReference>
<dbReference type="Proteomes" id="UP000254070">
    <property type="component" value="Unassembled WGS sequence"/>
</dbReference>
<dbReference type="InterPro" id="IPR032179">
    <property type="entry name" value="Cry22Aa_Ig-like"/>
</dbReference>
<accession>A0A377KJH6</accession>
<dbReference type="AlphaFoldDB" id="A0A377KJH6"/>
<name>A0A377KJH6_9ENTE</name>
<dbReference type="InterPro" id="IPR013783">
    <property type="entry name" value="Ig-like_fold"/>
</dbReference>
<evidence type="ECO:0000313" key="3">
    <source>
        <dbReference type="EMBL" id="STP29365.1"/>
    </source>
</evidence>
<feature type="compositionally biased region" description="Polar residues" evidence="1">
    <location>
        <begin position="120"/>
        <end position="136"/>
    </location>
</feature>
<dbReference type="RefSeq" id="WP_258863829.1">
    <property type="nucleotide sequence ID" value="NZ_UGIF01000002.1"/>
</dbReference>
<proteinExistence type="predicted"/>
<sequence length="551" mass="61765">MKKLLLASRSEKTTRKNYYIFISTLCGWLIGLGSCHMINAKHHQEQSVEKQITGVLTTTKKETTENETIEEKQDPVSSVIEHFASIDQVTEQSKPDIRQLEHTTEHLTTMLVKEKKKVVQSESTINERSNPLSQPLESRVNNKDDSVTTMWQAAKLNLHSAYLVVEQHSFFEPSNHFTIIHGSDPFPNVSYTDVDTSIPGEQQVRIQVTDSKGLVTTSEFTIVINSLPKITVEQPLLFQKIGQPLDLRKGVFTSDNEEGDLTSAIHIETNLDTTVEGEYEVIYTVKDRHGAQHVAHAEIRVVNDAPIISAPVVIEQVINESFNIFNYVEVTDAEDGNIPLNETNIVETNFIPNKEGIYYFKIGNVKDQYGKLAVEKIVEVTITNEAPEIIQADMKVNVFSQLSKEAYLAQVIVSDREDSEKKLAVEVDEDSWSQVKTSELGEYRVLLQVTDTNGKSSKAYGVITVINEPPVFLGVKDREIVVGEVFDPLAGITVHDKEEKLLPEIEVSGTFNSTLPGTYLVYLSVRDSFERVTTSYQLKVLATEGNMETGE</sequence>
<feature type="domain" description="Pesticidal crystal protein Cry22Aa Ig-like" evidence="2">
    <location>
        <begin position="249"/>
        <end position="299"/>
    </location>
</feature>
<dbReference type="Gene3D" id="2.60.40.10">
    <property type="entry name" value="Immunoglobulins"/>
    <property type="match status" value="3"/>
</dbReference>
<evidence type="ECO:0000259" key="2">
    <source>
        <dbReference type="Pfam" id="PF16403"/>
    </source>
</evidence>
<reference evidence="3 4" key="1">
    <citation type="submission" date="2018-06" db="EMBL/GenBank/DDBJ databases">
        <authorList>
            <consortium name="Pathogen Informatics"/>
            <person name="Doyle S."/>
        </authorList>
    </citation>
    <scope>NUCLEOTIDE SEQUENCE [LARGE SCALE GENOMIC DNA]</scope>
    <source>
        <strain evidence="3 4">NCTC8129</strain>
    </source>
</reference>
<dbReference type="PROSITE" id="PS51257">
    <property type="entry name" value="PROKAR_LIPOPROTEIN"/>
    <property type="match status" value="1"/>
</dbReference>
<feature type="region of interest" description="Disordered" evidence="1">
    <location>
        <begin position="119"/>
        <end position="141"/>
    </location>
</feature>
<evidence type="ECO:0000256" key="1">
    <source>
        <dbReference type="SAM" id="MobiDB-lite"/>
    </source>
</evidence>